<organism evidence="2 3">
    <name type="scientific">Mucilaginibacter pedocola</name>
    <dbReference type="NCBI Taxonomy" id="1792845"/>
    <lineage>
        <taxon>Bacteria</taxon>
        <taxon>Pseudomonadati</taxon>
        <taxon>Bacteroidota</taxon>
        <taxon>Sphingobacteriia</taxon>
        <taxon>Sphingobacteriales</taxon>
        <taxon>Sphingobacteriaceae</taxon>
        <taxon>Mucilaginibacter</taxon>
    </lineage>
</organism>
<sequence>MKSIGKTIRLLRRQRGWAQRDAASRLGISIPVFSKIEAGITDMSLSRIQQIADLFGLPIVDILANRQVSDHLPRDLLIAANKKLLRRENEITELRLKIIELSEQLKLPA</sequence>
<dbReference type="SUPFAM" id="SSF47413">
    <property type="entry name" value="lambda repressor-like DNA-binding domains"/>
    <property type="match status" value="1"/>
</dbReference>
<evidence type="ECO:0000313" key="3">
    <source>
        <dbReference type="Proteomes" id="UP000189739"/>
    </source>
</evidence>
<dbReference type="Pfam" id="PF13560">
    <property type="entry name" value="HTH_31"/>
    <property type="match status" value="1"/>
</dbReference>
<proteinExistence type="predicted"/>
<evidence type="ECO:0000259" key="1">
    <source>
        <dbReference type="PROSITE" id="PS50943"/>
    </source>
</evidence>
<gene>
    <name evidence="2" type="ORF">BC343_00195</name>
</gene>
<reference evidence="2 3" key="1">
    <citation type="submission" date="2016-07" db="EMBL/GenBank/DDBJ databases">
        <title>Genomic analysis of zinc-resistant bacterium Mucilaginibacter pedocola TBZ30.</title>
        <authorList>
            <person name="Huang J."/>
            <person name="Tang J."/>
        </authorList>
    </citation>
    <scope>NUCLEOTIDE SEQUENCE [LARGE SCALE GENOMIC DNA]</scope>
    <source>
        <strain evidence="2 3">TBZ30</strain>
    </source>
</reference>
<keyword evidence="3" id="KW-1185">Reference proteome</keyword>
<dbReference type="InterPro" id="IPR001387">
    <property type="entry name" value="Cro/C1-type_HTH"/>
</dbReference>
<accession>A0A1S9PKQ0</accession>
<name>A0A1S9PKQ0_9SPHI</name>
<dbReference type="GO" id="GO:0003677">
    <property type="term" value="F:DNA binding"/>
    <property type="evidence" value="ECO:0007669"/>
    <property type="project" value="InterPro"/>
</dbReference>
<dbReference type="Gene3D" id="1.10.260.40">
    <property type="entry name" value="lambda repressor-like DNA-binding domains"/>
    <property type="match status" value="1"/>
</dbReference>
<dbReference type="STRING" id="1792845.BC343_00195"/>
<dbReference type="InterPro" id="IPR010982">
    <property type="entry name" value="Lambda_DNA-bd_dom_sf"/>
</dbReference>
<evidence type="ECO:0000313" key="2">
    <source>
        <dbReference type="EMBL" id="OOQ61536.1"/>
    </source>
</evidence>
<dbReference type="PROSITE" id="PS50943">
    <property type="entry name" value="HTH_CROC1"/>
    <property type="match status" value="1"/>
</dbReference>
<dbReference type="OrthoDB" id="795038at2"/>
<comment type="caution">
    <text evidence="2">The sequence shown here is derived from an EMBL/GenBank/DDBJ whole genome shotgun (WGS) entry which is preliminary data.</text>
</comment>
<dbReference type="CDD" id="cd00093">
    <property type="entry name" value="HTH_XRE"/>
    <property type="match status" value="1"/>
</dbReference>
<dbReference type="SMART" id="SM00530">
    <property type="entry name" value="HTH_XRE"/>
    <property type="match status" value="1"/>
</dbReference>
<dbReference type="EMBL" id="MBTF01000001">
    <property type="protein sequence ID" value="OOQ61536.1"/>
    <property type="molecule type" value="Genomic_DNA"/>
</dbReference>
<feature type="domain" description="HTH cro/C1-type" evidence="1">
    <location>
        <begin position="8"/>
        <end position="62"/>
    </location>
</feature>
<protein>
    <submittedName>
        <fullName evidence="2">Transcriptional regulator</fullName>
    </submittedName>
</protein>
<dbReference type="RefSeq" id="WP_078345704.1">
    <property type="nucleotide sequence ID" value="NZ_MBTF01000001.1"/>
</dbReference>
<dbReference type="Proteomes" id="UP000189739">
    <property type="component" value="Unassembled WGS sequence"/>
</dbReference>
<dbReference type="AlphaFoldDB" id="A0A1S9PKQ0"/>